<dbReference type="PANTHER" id="PTHR46797:SF1">
    <property type="entry name" value="METHYLPHOSPHONATE SYNTHASE"/>
    <property type="match status" value="1"/>
</dbReference>
<sequence>MQFLVNHNFKINCYCFLSIVFFLLEYLIFCDIFTKKGEIMSDLESLGNFLRQIRINHKITQKDLAKILGLSPTFVNNIENGKKRPTAETVFKIFQIFNLSYSDITFILNSYLKLANSKNKAKLIESLLSHNIFLLFIDSFNFYDDFKQLFTTTSQRYSLAQSFLDTVTAITKIKAGVSKTLTNGTDDFLATITKLKENNDFLVFNKVKLTDEHYKFLSTFNTYLDPSDEFWDIDNHNILIQEFTEALKQHCGIDIENLTPQDVKTILLNRYNNKLYTIEDSLITRAIKGEFFKGKIPYDLFKRSEKLIQANGDFYVTWFHSTIPEIEIKLIFYSSLQLIENKLKPFLSMLEQHDKEFANRFTSHILDYIDLLENAYYTDNKGVGFRILKSGKKEDD</sequence>
<protein>
    <submittedName>
        <fullName evidence="4">Helix-turn-helix transcriptional regulator</fullName>
    </submittedName>
</protein>
<dbReference type="InterPro" id="IPR001387">
    <property type="entry name" value="Cro/C1-type_HTH"/>
</dbReference>
<reference evidence="4 5" key="1">
    <citation type="submission" date="2019-06" db="EMBL/GenBank/DDBJ databases">
        <title>Genomic insights into carbon and energy metabolism of Deferribacter autotrophicus revealed new metabolic traits in the phylum Deferribacteres.</title>
        <authorList>
            <person name="Slobodkin A.I."/>
            <person name="Slobodkina G.B."/>
            <person name="Allioux M."/>
            <person name="Alain K."/>
            <person name="Jebbar M."/>
            <person name="Shadrin V."/>
            <person name="Kublanov I.V."/>
            <person name="Toshchakov S.V."/>
            <person name="Bonch-Osmolovskaya E.A."/>
        </authorList>
    </citation>
    <scope>NUCLEOTIDE SEQUENCE [LARGE SCALE GENOMIC DNA]</scope>
    <source>
        <strain evidence="4 5">SL50</strain>
    </source>
</reference>
<accession>A0A5A8F5N4</accession>
<dbReference type="SMART" id="SM00530">
    <property type="entry name" value="HTH_XRE"/>
    <property type="match status" value="1"/>
</dbReference>
<evidence type="ECO:0000259" key="3">
    <source>
        <dbReference type="PROSITE" id="PS50943"/>
    </source>
</evidence>
<evidence type="ECO:0000313" key="4">
    <source>
        <dbReference type="EMBL" id="KAA0259367.1"/>
    </source>
</evidence>
<evidence type="ECO:0000256" key="1">
    <source>
        <dbReference type="ARBA" id="ARBA00023125"/>
    </source>
</evidence>
<organism evidence="4 5">
    <name type="scientific">Deferribacter autotrophicus</name>
    <dbReference type="NCBI Taxonomy" id="500465"/>
    <lineage>
        <taxon>Bacteria</taxon>
        <taxon>Pseudomonadati</taxon>
        <taxon>Deferribacterota</taxon>
        <taxon>Deferribacteres</taxon>
        <taxon>Deferribacterales</taxon>
        <taxon>Deferribacteraceae</taxon>
        <taxon>Deferribacter</taxon>
    </lineage>
</organism>
<dbReference type="GO" id="GO:0003700">
    <property type="term" value="F:DNA-binding transcription factor activity"/>
    <property type="evidence" value="ECO:0007669"/>
    <property type="project" value="TreeGrafter"/>
</dbReference>
<feature type="transmembrane region" description="Helical" evidence="2">
    <location>
        <begin position="12"/>
        <end position="29"/>
    </location>
</feature>
<dbReference type="PROSITE" id="PS50943">
    <property type="entry name" value="HTH_CROC1"/>
    <property type="match status" value="1"/>
</dbReference>
<keyword evidence="2" id="KW-0812">Transmembrane</keyword>
<dbReference type="GO" id="GO:0003677">
    <property type="term" value="F:DNA binding"/>
    <property type="evidence" value="ECO:0007669"/>
    <property type="project" value="UniProtKB-KW"/>
</dbReference>
<dbReference type="EMBL" id="VFJB01000001">
    <property type="protein sequence ID" value="KAA0259367.1"/>
    <property type="molecule type" value="Genomic_DNA"/>
</dbReference>
<keyword evidence="2" id="KW-0472">Membrane</keyword>
<dbReference type="GO" id="GO:0005829">
    <property type="term" value="C:cytosol"/>
    <property type="evidence" value="ECO:0007669"/>
    <property type="project" value="TreeGrafter"/>
</dbReference>
<dbReference type="CDD" id="cd00093">
    <property type="entry name" value="HTH_XRE"/>
    <property type="match status" value="1"/>
</dbReference>
<dbReference type="PANTHER" id="PTHR46797">
    <property type="entry name" value="HTH-TYPE TRANSCRIPTIONAL REGULATOR"/>
    <property type="match status" value="1"/>
</dbReference>
<keyword evidence="1" id="KW-0238">DNA-binding</keyword>
<dbReference type="OrthoDB" id="9801008at2"/>
<keyword evidence="2" id="KW-1133">Transmembrane helix</keyword>
<dbReference type="Gene3D" id="1.10.260.40">
    <property type="entry name" value="lambda repressor-like DNA-binding domains"/>
    <property type="match status" value="1"/>
</dbReference>
<proteinExistence type="predicted"/>
<feature type="domain" description="HTH cro/C1-type" evidence="3">
    <location>
        <begin position="50"/>
        <end position="104"/>
    </location>
</feature>
<dbReference type="SUPFAM" id="SSF47413">
    <property type="entry name" value="lambda repressor-like DNA-binding domains"/>
    <property type="match status" value="1"/>
</dbReference>
<comment type="caution">
    <text evidence="4">The sequence shown here is derived from an EMBL/GenBank/DDBJ whole genome shotgun (WGS) entry which is preliminary data.</text>
</comment>
<dbReference type="InterPro" id="IPR050807">
    <property type="entry name" value="TransReg_Diox_bact_type"/>
</dbReference>
<dbReference type="Proteomes" id="UP000322876">
    <property type="component" value="Unassembled WGS sequence"/>
</dbReference>
<evidence type="ECO:0000313" key="5">
    <source>
        <dbReference type="Proteomes" id="UP000322876"/>
    </source>
</evidence>
<name>A0A5A8F5N4_9BACT</name>
<gene>
    <name evidence="4" type="ORF">FHQ18_00380</name>
</gene>
<dbReference type="AlphaFoldDB" id="A0A5A8F5N4"/>
<evidence type="ECO:0000256" key="2">
    <source>
        <dbReference type="SAM" id="Phobius"/>
    </source>
</evidence>
<dbReference type="Pfam" id="PF01381">
    <property type="entry name" value="HTH_3"/>
    <property type="match status" value="1"/>
</dbReference>
<keyword evidence="5" id="KW-1185">Reference proteome</keyword>
<dbReference type="InterPro" id="IPR010982">
    <property type="entry name" value="Lambda_DNA-bd_dom_sf"/>
</dbReference>